<reference evidence="7" key="4">
    <citation type="journal article" date="2022" name="Microorganisms">
        <title>Beyond the ABCs#Discovery of Three New Plasmid Types in Rhodobacterales (RepQ, RepY, RepW).</title>
        <authorList>
            <person name="Freese H.M."/>
            <person name="Ringel V."/>
            <person name="Overmann J."/>
            <person name="Petersen J."/>
        </authorList>
    </citation>
    <scope>NUCLEOTIDE SEQUENCE [LARGE SCALE GENOMIC DNA]</scope>
    <source>
        <strain evidence="7">DSM 110277</strain>
    </source>
</reference>
<dbReference type="AlphaFoldDB" id="A0A1H3AAD3"/>
<keyword evidence="2" id="KW-0472">Membrane</keyword>
<evidence type="ECO:0000313" key="4">
    <source>
        <dbReference type="EMBL" id="SDX26692.1"/>
    </source>
</evidence>
<reference evidence="6" key="2">
    <citation type="submission" date="2016-10" db="EMBL/GenBank/DDBJ databases">
        <authorList>
            <person name="Varghese N."/>
            <person name="Submissions S."/>
        </authorList>
    </citation>
    <scope>NUCLEOTIDE SEQUENCE [LARGE SCALE GENOMIC DNA]</scope>
    <source>
        <strain evidence="6">DSM 10014</strain>
    </source>
</reference>
<dbReference type="Proteomes" id="UP000183076">
    <property type="component" value="Unassembled WGS sequence"/>
</dbReference>
<reference evidence="5" key="3">
    <citation type="journal article" date="2022" name="Microorganisms">
        <title>Beyond the ABCs#Discovery of Three New Plasmid Types in Rhodobacterales (RepQ, RepY, RepW).</title>
        <authorList>
            <person name="Freese H.M."/>
            <person name="Ringel V."/>
            <person name="Overmann J."/>
            <person name="Petersen J."/>
        </authorList>
    </citation>
    <scope>NUCLEOTIDE SEQUENCE</scope>
    <source>
        <strain evidence="5">DSM 110277</strain>
    </source>
</reference>
<keyword evidence="7" id="KW-1185">Reference proteome</keyword>
<proteinExistence type="predicted"/>
<dbReference type="RefSeq" id="WP_235183729.1">
    <property type="nucleotide sequence ID" value="NZ_BSKR01000001.1"/>
</dbReference>
<organism evidence="4 6">
    <name type="scientific">Sulfitobacter pontiacus</name>
    <dbReference type="NCBI Taxonomy" id="60137"/>
    <lineage>
        <taxon>Bacteria</taxon>
        <taxon>Pseudomonadati</taxon>
        <taxon>Pseudomonadota</taxon>
        <taxon>Alphaproteobacteria</taxon>
        <taxon>Rhodobacterales</taxon>
        <taxon>Roseobacteraceae</taxon>
        <taxon>Sulfitobacter</taxon>
    </lineage>
</organism>
<evidence type="ECO:0000256" key="1">
    <source>
        <dbReference type="SAM" id="MobiDB-lite"/>
    </source>
</evidence>
<dbReference type="Proteomes" id="UP000830781">
    <property type="component" value="Chromosome"/>
</dbReference>
<dbReference type="STRING" id="60137.SAMN04488041_105277"/>
<dbReference type="GeneID" id="94020462"/>
<evidence type="ECO:0000313" key="7">
    <source>
        <dbReference type="Proteomes" id="UP000830781"/>
    </source>
</evidence>
<feature type="region of interest" description="Disordered" evidence="1">
    <location>
        <begin position="46"/>
        <end position="69"/>
    </location>
</feature>
<sequence length="100" mass="10312">MAKDVTNTSNLSVDDISVQLAVLKDDIASLTSTMADLTKAKSAEAANQAKSTAQDLANSGRDKALEAQQTAEDFVRTQPAAALGIAAGVGFIAGLFATRR</sequence>
<gene>
    <name evidence="5" type="ORF">DSM110277_00312</name>
    <name evidence="4" type="ORF">SAMN04488041_105277</name>
</gene>
<evidence type="ECO:0000256" key="2">
    <source>
        <dbReference type="SAM" id="Phobius"/>
    </source>
</evidence>
<evidence type="ECO:0000313" key="6">
    <source>
        <dbReference type="Proteomes" id="UP000183076"/>
    </source>
</evidence>
<accession>A0A1H3AAD3</accession>
<name>A0A1H3AAD3_9RHOB</name>
<feature type="domain" description="DUF883" evidence="3">
    <location>
        <begin position="71"/>
        <end position="100"/>
    </location>
</feature>
<keyword evidence="2" id="KW-0812">Transmembrane</keyword>
<dbReference type="Pfam" id="PF19029">
    <property type="entry name" value="DUF883_C"/>
    <property type="match status" value="1"/>
</dbReference>
<reference evidence="4" key="1">
    <citation type="submission" date="2016-10" db="EMBL/GenBank/DDBJ databases">
        <authorList>
            <person name="de Groot N.N."/>
        </authorList>
    </citation>
    <scope>NUCLEOTIDE SEQUENCE [LARGE SCALE GENOMIC DNA]</scope>
    <source>
        <strain evidence="4">DSM 10014</strain>
    </source>
</reference>
<dbReference type="EMBL" id="FNNB01000005">
    <property type="protein sequence ID" value="SDX26692.1"/>
    <property type="molecule type" value="Genomic_DNA"/>
</dbReference>
<dbReference type="EMBL" id="CP084959">
    <property type="protein sequence ID" value="UOA21929.1"/>
    <property type="molecule type" value="Genomic_DNA"/>
</dbReference>
<feature type="compositionally biased region" description="Polar residues" evidence="1">
    <location>
        <begin position="48"/>
        <end position="57"/>
    </location>
</feature>
<evidence type="ECO:0000259" key="3">
    <source>
        <dbReference type="Pfam" id="PF19029"/>
    </source>
</evidence>
<protein>
    <submittedName>
        <fullName evidence="4">Membrane-anchored ribosome-binding protein, inhibits growth in stationary phase, ElaB/YqjD/DUF883 family</fullName>
    </submittedName>
</protein>
<evidence type="ECO:0000313" key="5">
    <source>
        <dbReference type="EMBL" id="UOA21929.1"/>
    </source>
</evidence>
<feature type="transmembrane region" description="Helical" evidence="2">
    <location>
        <begin position="80"/>
        <end position="98"/>
    </location>
</feature>
<dbReference type="InterPro" id="IPR043605">
    <property type="entry name" value="DUF883_C"/>
</dbReference>
<keyword evidence="2" id="KW-1133">Transmembrane helix</keyword>